<proteinExistence type="predicted"/>
<gene>
    <name evidence="7" type="ORF">ASTO00021_LOCUS5883</name>
</gene>
<evidence type="ECO:0000256" key="5">
    <source>
        <dbReference type="SAM" id="Coils"/>
    </source>
</evidence>
<dbReference type="EMBL" id="HBIN01007969">
    <property type="protein sequence ID" value="CAE0435603.1"/>
    <property type="molecule type" value="Transcribed_RNA"/>
</dbReference>
<keyword evidence="2 4" id="KW-0863">Zinc-finger</keyword>
<dbReference type="InterPro" id="IPR013083">
    <property type="entry name" value="Znf_RING/FYVE/PHD"/>
</dbReference>
<keyword evidence="5" id="KW-0175">Coiled coil</keyword>
<dbReference type="Pfam" id="PF13445">
    <property type="entry name" value="zf-RING_UBOX"/>
    <property type="match status" value="1"/>
</dbReference>
<organism evidence="7">
    <name type="scientific">Aplanochytrium stocchinoi</name>
    <dbReference type="NCBI Taxonomy" id="215587"/>
    <lineage>
        <taxon>Eukaryota</taxon>
        <taxon>Sar</taxon>
        <taxon>Stramenopiles</taxon>
        <taxon>Bigyra</taxon>
        <taxon>Labyrinthulomycetes</taxon>
        <taxon>Thraustochytrida</taxon>
        <taxon>Thraustochytriidae</taxon>
        <taxon>Aplanochytrium</taxon>
    </lineage>
</organism>
<keyword evidence="1" id="KW-0479">Metal-binding</keyword>
<dbReference type="GO" id="GO:0008270">
    <property type="term" value="F:zinc ion binding"/>
    <property type="evidence" value="ECO:0007669"/>
    <property type="project" value="UniProtKB-KW"/>
</dbReference>
<reference evidence="7" key="1">
    <citation type="submission" date="2021-01" db="EMBL/GenBank/DDBJ databases">
        <authorList>
            <person name="Corre E."/>
            <person name="Pelletier E."/>
            <person name="Niang G."/>
            <person name="Scheremetjew M."/>
            <person name="Finn R."/>
            <person name="Kale V."/>
            <person name="Holt S."/>
            <person name="Cochrane G."/>
            <person name="Meng A."/>
            <person name="Brown T."/>
            <person name="Cohen L."/>
        </authorList>
    </citation>
    <scope>NUCLEOTIDE SEQUENCE</scope>
    <source>
        <strain evidence="7">GSBS06</strain>
    </source>
</reference>
<evidence type="ECO:0000256" key="4">
    <source>
        <dbReference type="PROSITE-ProRule" id="PRU00175"/>
    </source>
</evidence>
<dbReference type="PANTHER" id="PTHR24103">
    <property type="entry name" value="E3 UBIQUITIN-PROTEIN LIGASE TRIM"/>
    <property type="match status" value="1"/>
</dbReference>
<feature type="domain" description="RING-type" evidence="6">
    <location>
        <begin position="295"/>
        <end position="347"/>
    </location>
</feature>
<evidence type="ECO:0000256" key="3">
    <source>
        <dbReference type="ARBA" id="ARBA00022833"/>
    </source>
</evidence>
<evidence type="ECO:0000313" key="7">
    <source>
        <dbReference type="EMBL" id="CAE0435603.1"/>
    </source>
</evidence>
<dbReference type="PROSITE" id="PS50089">
    <property type="entry name" value="ZF_RING_2"/>
    <property type="match status" value="1"/>
</dbReference>
<dbReference type="InterPro" id="IPR001841">
    <property type="entry name" value="Znf_RING"/>
</dbReference>
<dbReference type="Gene3D" id="3.30.40.10">
    <property type="entry name" value="Zinc/RING finger domain, C3HC4 (zinc finger)"/>
    <property type="match status" value="1"/>
</dbReference>
<dbReference type="SMART" id="SM00184">
    <property type="entry name" value="RING"/>
    <property type="match status" value="1"/>
</dbReference>
<dbReference type="AlphaFoldDB" id="A0A7S3LLZ9"/>
<name>A0A7S3LLZ9_9STRA</name>
<dbReference type="InterPro" id="IPR027370">
    <property type="entry name" value="Znf-RING_euk"/>
</dbReference>
<dbReference type="SUPFAM" id="SSF57850">
    <property type="entry name" value="RING/U-box"/>
    <property type="match status" value="1"/>
</dbReference>
<feature type="coiled-coil region" evidence="5">
    <location>
        <begin position="194"/>
        <end position="228"/>
    </location>
</feature>
<evidence type="ECO:0000256" key="2">
    <source>
        <dbReference type="ARBA" id="ARBA00022771"/>
    </source>
</evidence>
<protein>
    <recommendedName>
        <fullName evidence="6">RING-type domain-containing protein</fullName>
    </recommendedName>
</protein>
<evidence type="ECO:0000256" key="1">
    <source>
        <dbReference type="ARBA" id="ARBA00022723"/>
    </source>
</evidence>
<evidence type="ECO:0000259" key="6">
    <source>
        <dbReference type="PROSITE" id="PS50089"/>
    </source>
</evidence>
<sequence>MGDDKNKDKDVDVIDVDIVGCQLQCAKFEFSQNTVYMTLELQDCKKEKEELTVNIYLISIKHRAHKVVVSREHIWLFFDDPNIVDQYRMDRISDSKSNKFSGSFVLRNRVSAKDEFFIIFSAAKFRCRPAISPMFYLDEGGHGKVSGKPLHVKELVLSNAHWSPPTSSNDMNEPIDLTEEPAPTNNIVSLCEEKDKLFEKCRILESENSELKKEVKETKTKVRKELALQSQKCKNLEALLGSVRKLKEIEIRKLHKSTQEQGVRIRSLTNMTERMQYVVNTCAADIDALEDELSCSICFELFDDPVVLKCAHTFCSKCWENEKRTFSCRKRKHGHKGRVFHECPTCRSKISNNKPYRSVATEKIVEAFKKLRSKTGNDASRGSFLTLEAKSDHTKIN</sequence>
<dbReference type="InterPro" id="IPR050143">
    <property type="entry name" value="TRIM/RBCC"/>
</dbReference>
<accession>A0A7S3LLZ9</accession>
<keyword evidence="3" id="KW-0862">Zinc</keyword>